<gene>
    <name evidence="10" type="ORF">A3D56_02280</name>
</gene>
<evidence type="ECO:0000313" key="10">
    <source>
        <dbReference type="EMBL" id="OHA26260.1"/>
    </source>
</evidence>
<proteinExistence type="inferred from homology"/>
<dbReference type="PRINTS" id="PR00812">
    <property type="entry name" value="BCTERIALGSPF"/>
</dbReference>
<keyword evidence="5 8" id="KW-0812">Transmembrane</keyword>
<evidence type="ECO:0000256" key="6">
    <source>
        <dbReference type="ARBA" id="ARBA00022989"/>
    </source>
</evidence>
<dbReference type="InterPro" id="IPR042094">
    <property type="entry name" value="T2SS_GspF_sf"/>
</dbReference>
<feature type="transmembrane region" description="Helical" evidence="8">
    <location>
        <begin position="168"/>
        <end position="191"/>
    </location>
</feature>
<accession>A0A1G2MQU4</accession>
<evidence type="ECO:0000256" key="8">
    <source>
        <dbReference type="SAM" id="Phobius"/>
    </source>
</evidence>
<feature type="domain" description="Type II secretion system protein GspF" evidence="9">
    <location>
        <begin position="70"/>
        <end position="192"/>
    </location>
</feature>
<evidence type="ECO:0000256" key="5">
    <source>
        <dbReference type="ARBA" id="ARBA00022692"/>
    </source>
</evidence>
<name>A0A1G2MQU4_9BACT</name>
<protein>
    <recommendedName>
        <fullName evidence="9">Type II secretion system protein GspF domain-containing protein</fullName>
    </recommendedName>
</protein>
<dbReference type="InterPro" id="IPR003004">
    <property type="entry name" value="GspF/PilC"/>
</dbReference>
<evidence type="ECO:0000256" key="7">
    <source>
        <dbReference type="ARBA" id="ARBA00023136"/>
    </source>
</evidence>
<evidence type="ECO:0000313" key="11">
    <source>
        <dbReference type="Proteomes" id="UP000177943"/>
    </source>
</evidence>
<dbReference type="GO" id="GO:0005886">
    <property type="term" value="C:plasma membrane"/>
    <property type="evidence" value="ECO:0007669"/>
    <property type="project" value="UniProtKB-SubCell"/>
</dbReference>
<keyword evidence="3" id="KW-1003">Cell membrane</keyword>
<evidence type="ECO:0000256" key="2">
    <source>
        <dbReference type="ARBA" id="ARBA00005745"/>
    </source>
</evidence>
<feature type="domain" description="Type II secretion system protein GspF" evidence="9">
    <location>
        <begin position="274"/>
        <end position="394"/>
    </location>
</feature>
<evidence type="ECO:0000256" key="1">
    <source>
        <dbReference type="ARBA" id="ARBA00004429"/>
    </source>
</evidence>
<dbReference type="FunFam" id="1.20.81.30:FF:000001">
    <property type="entry name" value="Type II secretion system protein F"/>
    <property type="match status" value="1"/>
</dbReference>
<keyword evidence="4" id="KW-0997">Cell inner membrane</keyword>
<dbReference type="InterPro" id="IPR018076">
    <property type="entry name" value="T2SS_GspF_dom"/>
</dbReference>
<sequence length="403" mass="44213">MLFKYKAIEKTGEVREGTIDAVNNDVAITSLQRRGLIISSLTPEKTGEGFLSMNFSLFDRVTNKDIVIVSRQVSTLFEAQVSALQIFKLLGAESDKPILRKILSQVADDLQAGSAISKALSRHGNVFSEFYINMVRAGEESGKLDETFLFLADYLERSYEVTSKAKNALVYPAFVVFTFIVVMILMLTKVIPSISQILIDSGQDIPLYTKVVLGVSSFLVDYGLFFFAVLIVGSIFLWRFAKTSGGKIVLSQTRLAIPYVGTLYTKLFLSRISSNLTTMLLSAIPIVKAIEITANVVDDAVYQGVLRDVSESVKGGKTLSESFSKHEEIPGILVQMVRVGEESGELGAILKTLSRFYEREVTNAIDTLVSLIEPVMIVLLGLGVGFLLASVLIPIYNISSAIQ</sequence>
<comment type="subcellular location">
    <subcellularLocation>
        <location evidence="1">Cell inner membrane</location>
        <topology evidence="1">Multi-pass membrane protein</topology>
    </subcellularLocation>
</comment>
<reference evidence="10 11" key="1">
    <citation type="journal article" date="2016" name="Nat. Commun.">
        <title>Thousands of microbial genomes shed light on interconnected biogeochemical processes in an aquifer system.</title>
        <authorList>
            <person name="Anantharaman K."/>
            <person name="Brown C.T."/>
            <person name="Hug L.A."/>
            <person name="Sharon I."/>
            <person name="Castelle C.J."/>
            <person name="Probst A.J."/>
            <person name="Thomas B.C."/>
            <person name="Singh A."/>
            <person name="Wilkins M.J."/>
            <person name="Karaoz U."/>
            <person name="Brodie E.L."/>
            <person name="Williams K.H."/>
            <person name="Hubbard S.S."/>
            <person name="Banfield J.F."/>
        </authorList>
    </citation>
    <scope>NUCLEOTIDE SEQUENCE [LARGE SCALE GENOMIC DNA]</scope>
</reference>
<dbReference type="PANTHER" id="PTHR30012:SF0">
    <property type="entry name" value="TYPE II SECRETION SYSTEM PROTEIN F-RELATED"/>
    <property type="match status" value="1"/>
</dbReference>
<keyword evidence="6 8" id="KW-1133">Transmembrane helix</keyword>
<evidence type="ECO:0000256" key="3">
    <source>
        <dbReference type="ARBA" id="ARBA00022475"/>
    </source>
</evidence>
<keyword evidence="7 8" id="KW-0472">Membrane</keyword>
<organism evidence="10 11">
    <name type="scientific">Candidatus Taylorbacteria bacterium RIFCSPHIGHO2_02_FULL_45_35</name>
    <dbReference type="NCBI Taxonomy" id="1802311"/>
    <lineage>
        <taxon>Bacteria</taxon>
        <taxon>Candidatus Tayloriibacteriota</taxon>
    </lineage>
</organism>
<feature type="transmembrane region" description="Helical" evidence="8">
    <location>
        <begin position="211"/>
        <end position="238"/>
    </location>
</feature>
<comment type="similarity">
    <text evidence="2">Belongs to the GSP F family.</text>
</comment>
<evidence type="ECO:0000256" key="4">
    <source>
        <dbReference type="ARBA" id="ARBA00022519"/>
    </source>
</evidence>
<evidence type="ECO:0000259" key="9">
    <source>
        <dbReference type="Pfam" id="PF00482"/>
    </source>
</evidence>
<comment type="caution">
    <text evidence="10">The sequence shown here is derived from an EMBL/GenBank/DDBJ whole genome shotgun (WGS) entry which is preliminary data.</text>
</comment>
<dbReference type="Pfam" id="PF00482">
    <property type="entry name" value="T2SSF"/>
    <property type="match status" value="2"/>
</dbReference>
<dbReference type="Gene3D" id="1.20.81.30">
    <property type="entry name" value="Type II secretion system (T2SS), domain F"/>
    <property type="match status" value="2"/>
</dbReference>
<dbReference type="PANTHER" id="PTHR30012">
    <property type="entry name" value="GENERAL SECRETION PATHWAY PROTEIN"/>
    <property type="match status" value="1"/>
</dbReference>
<dbReference type="Proteomes" id="UP000177943">
    <property type="component" value="Unassembled WGS sequence"/>
</dbReference>
<feature type="transmembrane region" description="Helical" evidence="8">
    <location>
        <begin position="375"/>
        <end position="396"/>
    </location>
</feature>
<dbReference type="EMBL" id="MHRP01000034">
    <property type="protein sequence ID" value="OHA26260.1"/>
    <property type="molecule type" value="Genomic_DNA"/>
</dbReference>
<dbReference type="AlphaFoldDB" id="A0A1G2MQU4"/>